<keyword evidence="6 7" id="KW-0472">Membrane</keyword>
<dbReference type="InterPro" id="IPR050352">
    <property type="entry name" value="ABCG_transporters"/>
</dbReference>
<evidence type="ECO:0000259" key="9">
    <source>
        <dbReference type="Pfam" id="PF01061"/>
    </source>
</evidence>
<dbReference type="GO" id="GO:0140359">
    <property type="term" value="F:ABC-type transporter activity"/>
    <property type="evidence" value="ECO:0007669"/>
    <property type="project" value="InterPro"/>
</dbReference>
<dbReference type="Proteomes" id="UP000728032">
    <property type="component" value="Unassembled WGS sequence"/>
</dbReference>
<comment type="similarity">
    <text evidence="2">Belongs to the ABC transporter superfamily. ABCG family. Eye pigment precursor importer (TC 3.A.1.204) subfamily.</text>
</comment>
<dbReference type="EMBL" id="OC917276">
    <property type="protein sequence ID" value="CAD7646638.1"/>
    <property type="molecule type" value="Genomic_DNA"/>
</dbReference>
<dbReference type="SUPFAM" id="SSF52540">
    <property type="entry name" value="P-loop containing nucleoside triphosphate hydrolases"/>
    <property type="match status" value="1"/>
</dbReference>
<evidence type="ECO:0000256" key="3">
    <source>
        <dbReference type="ARBA" id="ARBA00022448"/>
    </source>
</evidence>
<dbReference type="Pfam" id="PF00005">
    <property type="entry name" value="ABC_tran"/>
    <property type="match status" value="1"/>
</dbReference>
<keyword evidence="11" id="KW-1185">Reference proteome</keyword>
<dbReference type="GO" id="GO:0005886">
    <property type="term" value="C:plasma membrane"/>
    <property type="evidence" value="ECO:0007669"/>
    <property type="project" value="TreeGrafter"/>
</dbReference>
<evidence type="ECO:0000256" key="7">
    <source>
        <dbReference type="SAM" id="Phobius"/>
    </source>
</evidence>
<organism evidence="10">
    <name type="scientific">Oppiella nova</name>
    <dbReference type="NCBI Taxonomy" id="334625"/>
    <lineage>
        <taxon>Eukaryota</taxon>
        <taxon>Metazoa</taxon>
        <taxon>Ecdysozoa</taxon>
        <taxon>Arthropoda</taxon>
        <taxon>Chelicerata</taxon>
        <taxon>Arachnida</taxon>
        <taxon>Acari</taxon>
        <taxon>Acariformes</taxon>
        <taxon>Sarcoptiformes</taxon>
        <taxon>Oribatida</taxon>
        <taxon>Brachypylina</taxon>
        <taxon>Oppioidea</taxon>
        <taxon>Oppiidae</taxon>
        <taxon>Oppiella</taxon>
    </lineage>
</organism>
<evidence type="ECO:0000259" key="8">
    <source>
        <dbReference type="Pfam" id="PF00005"/>
    </source>
</evidence>
<feature type="transmembrane region" description="Helical" evidence="7">
    <location>
        <begin position="257"/>
        <end position="277"/>
    </location>
</feature>
<dbReference type="GO" id="GO:0005524">
    <property type="term" value="F:ATP binding"/>
    <property type="evidence" value="ECO:0007669"/>
    <property type="project" value="InterPro"/>
</dbReference>
<evidence type="ECO:0000313" key="11">
    <source>
        <dbReference type="Proteomes" id="UP000728032"/>
    </source>
</evidence>
<keyword evidence="5 7" id="KW-1133">Transmembrane helix</keyword>
<dbReference type="EMBL" id="CAJPVJ010002451">
    <property type="protein sequence ID" value="CAG2166312.1"/>
    <property type="molecule type" value="Genomic_DNA"/>
</dbReference>
<comment type="subcellular location">
    <subcellularLocation>
        <location evidence="1">Membrane</location>
        <topology evidence="1">Multi-pass membrane protein</topology>
    </subcellularLocation>
</comment>
<feature type="domain" description="ABC transporter" evidence="8">
    <location>
        <begin position="1"/>
        <end position="93"/>
    </location>
</feature>
<evidence type="ECO:0000256" key="2">
    <source>
        <dbReference type="ARBA" id="ARBA00005814"/>
    </source>
</evidence>
<dbReference type="OrthoDB" id="6377128at2759"/>
<evidence type="ECO:0000256" key="4">
    <source>
        <dbReference type="ARBA" id="ARBA00022692"/>
    </source>
</evidence>
<sequence length="382" mass="43493">MGLSGSGKTTLLTVLTGRYLKGMDVRGGVFLNGNPADGNTIVNESGYVQQNDLFEPVLTVREHLIFHSLLRMDQGLTKVERERRVDSIIEKIRAYLEVKPNDCLLHPNDEPTSGLDSFMAKGMIEKLKSMASEGRTVICTIHQPSSQVFALFEHLLLLVKGRVAFMGETGERIRATTGPGPDTNATAFTAITPYQLERTFCGARPLFLREHHNRMYRVVVYFIAQNIVDLPIYLLQTILFVFIYYFMVGLNADFTRFLTAMAIVILISQCAISYSITTSAWVKYFYNLSWFYYGFEALVINQWNGIKFDDCPNKCNSASDCISTGQEVIEKVFDFREDHLGRNIRVLATFVIGFRLLAFLVLYCRSQRQPLRWSPARCCCRR</sequence>
<accession>A0A7R9LRR1</accession>
<dbReference type="GO" id="GO:0016887">
    <property type="term" value="F:ATP hydrolysis activity"/>
    <property type="evidence" value="ECO:0007669"/>
    <property type="project" value="InterPro"/>
</dbReference>
<dbReference type="AlphaFoldDB" id="A0A7R9LRR1"/>
<evidence type="ECO:0000313" key="10">
    <source>
        <dbReference type="EMBL" id="CAD7646638.1"/>
    </source>
</evidence>
<protein>
    <recommendedName>
        <fullName evidence="12">ABC transporter domain-containing protein</fullName>
    </recommendedName>
</protein>
<proteinExistence type="inferred from homology"/>
<keyword evidence="3" id="KW-0813">Transport</keyword>
<evidence type="ECO:0008006" key="12">
    <source>
        <dbReference type="Google" id="ProtNLM"/>
    </source>
</evidence>
<dbReference type="InterPro" id="IPR013525">
    <property type="entry name" value="ABC2_TM"/>
</dbReference>
<feature type="transmembrane region" description="Helical" evidence="7">
    <location>
        <begin position="344"/>
        <end position="364"/>
    </location>
</feature>
<feature type="transmembrane region" description="Helical" evidence="7">
    <location>
        <begin position="218"/>
        <end position="245"/>
    </location>
</feature>
<dbReference type="PANTHER" id="PTHR48041">
    <property type="entry name" value="ABC TRANSPORTER G FAMILY MEMBER 28"/>
    <property type="match status" value="1"/>
</dbReference>
<dbReference type="Gene3D" id="3.40.50.300">
    <property type="entry name" value="P-loop containing nucleotide triphosphate hydrolases"/>
    <property type="match status" value="2"/>
</dbReference>
<evidence type="ECO:0000256" key="5">
    <source>
        <dbReference type="ARBA" id="ARBA00022989"/>
    </source>
</evidence>
<dbReference type="InterPro" id="IPR027417">
    <property type="entry name" value="P-loop_NTPase"/>
</dbReference>
<evidence type="ECO:0000256" key="1">
    <source>
        <dbReference type="ARBA" id="ARBA00004141"/>
    </source>
</evidence>
<dbReference type="PANTHER" id="PTHR48041:SF139">
    <property type="entry name" value="PROTEIN SCARLET"/>
    <property type="match status" value="1"/>
</dbReference>
<evidence type="ECO:0000256" key="6">
    <source>
        <dbReference type="ARBA" id="ARBA00023136"/>
    </source>
</evidence>
<dbReference type="Pfam" id="PF01061">
    <property type="entry name" value="ABC2_membrane"/>
    <property type="match status" value="1"/>
</dbReference>
<feature type="transmembrane region" description="Helical" evidence="7">
    <location>
        <begin position="284"/>
        <end position="303"/>
    </location>
</feature>
<keyword evidence="4 7" id="KW-0812">Transmembrane</keyword>
<reference evidence="10" key="1">
    <citation type="submission" date="2020-11" db="EMBL/GenBank/DDBJ databases">
        <authorList>
            <person name="Tran Van P."/>
        </authorList>
    </citation>
    <scope>NUCLEOTIDE SEQUENCE</scope>
</reference>
<dbReference type="InterPro" id="IPR003439">
    <property type="entry name" value="ABC_transporter-like_ATP-bd"/>
</dbReference>
<feature type="domain" description="ABC-2 type transporter transmembrane" evidence="9">
    <location>
        <begin position="136"/>
        <end position="285"/>
    </location>
</feature>
<name>A0A7R9LRR1_9ACAR</name>
<gene>
    <name evidence="10" type="ORF">ONB1V03_LOCUS5836</name>
</gene>